<dbReference type="Pfam" id="PF13460">
    <property type="entry name" value="NAD_binding_10"/>
    <property type="match status" value="1"/>
</dbReference>
<sequence>MAHRATFLVLGATGGTGKHFVIQALQDGHKVRALVRTPDKLPSEVRDNKDLQILQGSITDDTLDTDGLVAGVDYRLDARGRERTTTRQDQHGIREEADPLHAATQRQLPWLLWAIRYTVARGYGGQHEDNEVVHEYLTTEAKDIEWSVHLAGIGSDGPSKGTLERSETQFSIGTHKDCAAYNYRTVMDPSAVHTCQFSHYARK</sequence>
<evidence type="ECO:0000313" key="4">
    <source>
        <dbReference type="EMBL" id="CAJ2505758.1"/>
    </source>
</evidence>
<comment type="caution">
    <text evidence="4">The sequence shown here is derived from an EMBL/GenBank/DDBJ whole genome shotgun (WGS) entry which is preliminary data.</text>
</comment>
<reference evidence="4" key="1">
    <citation type="submission" date="2023-10" db="EMBL/GenBank/DDBJ databases">
        <authorList>
            <person name="Hackl T."/>
        </authorList>
    </citation>
    <scope>NUCLEOTIDE SEQUENCE</scope>
</reference>
<evidence type="ECO:0000313" key="5">
    <source>
        <dbReference type="Proteomes" id="UP001295740"/>
    </source>
</evidence>
<dbReference type="Gene3D" id="3.40.50.720">
    <property type="entry name" value="NAD(P)-binding Rossmann-like Domain"/>
    <property type="match status" value="1"/>
</dbReference>
<feature type="region of interest" description="Disordered" evidence="2">
    <location>
        <begin position="80"/>
        <end position="100"/>
    </location>
</feature>
<dbReference type="InterPro" id="IPR036291">
    <property type="entry name" value="NAD(P)-bd_dom_sf"/>
</dbReference>
<proteinExistence type="inferred from homology"/>
<dbReference type="InterPro" id="IPR016040">
    <property type="entry name" value="NAD(P)-bd_dom"/>
</dbReference>
<dbReference type="SUPFAM" id="SSF51735">
    <property type="entry name" value="NAD(P)-binding Rossmann-fold domains"/>
    <property type="match status" value="1"/>
</dbReference>
<feature type="compositionally biased region" description="Basic and acidic residues" evidence="2">
    <location>
        <begin position="80"/>
        <end position="99"/>
    </location>
</feature>
<dbReference type="AlphaFoldDB" id="A0AAI8YFV5"/>
<dbReference type="PANTHER" id="PTHR15020">
    <property type="entry name" value="FLAVIN REDUCTASE-RELATED"/>
    <property type="match status" value="1"/>
</dbReference>
<dbReference type="EMBL" id="CAUWAG010000007">
    <property type="protein sequence ID" value="CAJ2505758.1"/>
    <property type="molecule type" value="Genomic_DNA"/>
</dbReference>
<dbReference type="PANTHER" id="PTHR15020:SF50">
    <property type="entry name" value="UPF0659 PROTEIN YMR090W"/>
    <property type="match status" value="1"/>
</dbReference>
<keyword evidence="5" id="KW-1185">Reference proteome</keyword>
<comment type="similarity">
    <text evidence="1">Belongs to the avfA family.</text>
</comment>
<organism evidence="4 5">
    <name type="scientific">Anthostomella pinea</name>
    <dbReference type="NCBI Taxonomy" id="933095"/>
    <lineage>
        <taxon>Eukaryota</taxon>
        <taxon>Fungi</taxon>
        <taxon>Dikarya</taxon>
        <taxon>Ascomycota</taxon>
        <taxon>Pezizomycotina</taxon>
        <taxon>Sordariomycetes</taxon>
        <taxon>Xylariomycetidae</taxon>
        <taxon>Xylariales</taxon>
        <taxon>Xylariaceae</taxon>
        <taxon>Anthostomella</taxon>
    </lineage>
</organism>
<evidence type="ECO:0000259" key="3">
    <source>
        <dbReference type="Pfam" id="PF13460"/>
    </source>
</evidence>
<dbReference type="Proteomes" id="UP001295740">
    <property type="component" value="Unassembled WGS sequence"/>
</dbReference>
<gene>
    <name evidence="4" type="ORF">KHLLAP_LOCUS6226</name>
</gene>
<accession>A0AAI8YFV5</accession>
<evidence type="ECO:0000256" key="2">
    <source>
        <dbReference type="SAM" id="MobiDB-lite"/>
    </source>
</evidence>
<name>A0AAI8YFV5_9PEZI</name>
<evidence type="ECO:0000256" key="1">
    <source>
        <dbReference type="ARBA" id="ARBA00038376"/>
    </source>
</evidence>
<protein>
    <submittedName>
        <fullName evidence="4">Uu.00g131520.m01.CDS01</fullName>
    </submittedName>
</protein>
<feature type="domain" description="NAD(P)-binding" evidence="3">
    <location>
        <begin position="11"/>
        <end position="84"/>
    </location>
</feature>